<evidence type="ECO:0000313" key="4">
    <source>
        <dbReference type="EMBL" id="KOS07593.1"/>
    </source>
</evidence>
<comment type="caution">
    <text evidence="4">The sequence shown here is derived from an EMBL/GenBank/DDBJ whole genome shotgun (WGS) entry which is preliminary data.</text>
</comment>
<reference evidence="4 5" key="1">
    <citation type="submission" date="2015-08" db="EMBL/GenBank/DDBJ databases">
        <title>Whole genome sequence of Flavobacterium akiainvivens IK-1T, from decaying Wikstroemia oahuensis, an endemic Hawaiian shrub.</title>
        <authorList>
            <person name="Wan X."/>
            <person name="Hou S."/>
            <person name="Saito J."/>
            <person name="Donachie S."/>
        </authorList>
    </citation>
    <scope>NUCLEOTIDE SEQUENCE [LARGE SCALE GENOMIC DNA]</scope>
    <source>
        <strain evidence="4 5">IK-1</strain>
    </source>
</reference>
<evidence type="ECO:0000313" key="5">
    <source>
        <dbReference type="Proteomes" id="UP000037755"/>
    </source>
</evidence>
<name>A0A0M8MBD3_9FLAO</name>
<dbReference type="RefSeq" id="WP_054409305.1">
    <property type="nucleotide sequence ID" value="NZ_FOYA01000002.1"/>
</dbReference>
<dbReference type="Gene3D" id="3.40.630.30">
    <property type="match status" value="1"/>
</dbReference>
<dbReference type="SUPFAM" id="SSF55729">
    <property type="entry name" value="Acyl-CoA N-acyltransferases (Nat)"/>
    <property type="match status" value="1"/>
</dbReference>
<keyword evidence="2" id="KW-0012">Acyltransferase</keyword>
<dbReference type="GO" id="GO:0016747">
    <property type="term" value="F:acyltransferase activity, transferring groups other than amino-acyl groups"/>
    <property type="evidence" value="ECO:0007669"/>
    <property type="project" value="InterPro"/>
</dbReference>
<dbReference type="InterPro" id="IPR000182">
    <property type="entry name" value="GNAT_dom"/>
</dbReference>
<accession>A0A0M8MBD3</accession>
<evidence type="ECO:0000256" key="1">
    <source>
        <dbReference type="ARBA" id="ARBA00022679"/>
    </source>
</evidence>
<dbReference type="PROSITE" id="PS51186">
    <property type="entry name" value="GNAT"/>
    <property type="match status" value="1"/>
</dbReference>
<proteinExistence type="predicted"/>
<dbReference type="PATRIC" id="fig|1202724.3.peg.3591"/>
<dbReference type="STRING" id="1202724.AM493_17275"/>
<dbReference type="OrthoDB" id="9789605at2"/>
<dbReference type="InterPro" id="IPR050680">
    <property type="entry name" value="YpeA/RimI_acetyltransf"/>
</dbReference>
<dbReference type="PANTHER" id="PTHR43420">
    <property type="entry name" value="ACETYLTRANSFERASE"/>
    <property type="match status" value="1"/>
</dbReference>
<keyword evidence="5" id="KW-1185">Reference proteome</keyword>
<evidence type="ECO:0000259" key="3">
    <source>
        <dbReference type="PROSITE" id="PS51186"/>
    </source>
</evidence>
<dbReference type="Pfam" id="PF13673">
    <property type="entry name" value="Acetyltransf_10"/>
    <property type="match status" value="1"/>
</dbReference>
<dbReference type="EMBL" id="LIYD01000005">
    <property type="protein sequence ID" value="KOS07593.1"/>
    <property type="molecule type" value="Genomic_DNA"/>
</dbReference>
<dbReference type="InterPro" id="IPR016181">
    <property type="entry name" value="Acyl_CoA_acyltransferase"/>
</dbReference>
<evidence type="ECO:0000256" key="2">
    <source>
        <dbReference type="ARBA" id="ARBA00023315"/>
    </source>
</evidence>
<dbReference type="AlphaFoldDB" id="A0A0M8MBD3"/>
<gene>
    <name evidence="4" type="ORF">AM493_17275</name>
</gene>
<organism evidence="4 5">
    <name type="scientific">Flavobacterium akiainvivens</name>
    <dbReference type="NCBI Taxonomy" id="1202724"/>
    <lineage>
        <taxon>Bacteria</taxon>
        <taxon>Pseudomonadati</taxon>
        <taxon>Bacteroidota</taxon>
        <taxon>Flavobacteriia</taxon>
        <taxon>Flavobacteriales</taxon>
        <taxon>Flavobacteriaceae</taxon>
        <taxon>Flavobacterium</taxon>
    </lineage>
</organism>
<feature type="domain" description="N-acetyltransferase" evidence="3">
    <location>
        <begin position="1"/>
        <end position="147"/>
    </location>
</feature>
<keyword evidence="1" id="KW-0808">Transferase</keyword>
<dbReference type="Proteomes" id="UP000037755">
    <property type="component" value="Unassembled WGS sequence"/>
</dbReference>
<protein>
    <recommendedName>
        <fullName evidence="3">N-acetyltransferase domain-containing protein</fullName>
    </recommendedName>
</protein>
<sequence>MTIVKATPQDFDTLTTLTLQSKAHWGYTPQQMSSWQEKLTITPAYIDKHEVYKLVTGNTITGYYSYYLDDDCVLDNLFVLPEYIGKGCGRRLIEDFLSRIKKEGVTKITADADPNAEGFYTAFGFKTIGHKVTQIEGRFLPVMEFVL</sequence>
<dbReference type="CDD" id="cd04301">
    <property type="entry name" value="NAT_SF"/>
    <property type="match status" value="1"/>
</dbReference>